<feature type="compositionally biased region" description="Polar residues" evidence="1">
    <location>
        <begin position="127"/>
        <end position="141"/>
    </location>
</feature>
<dbReference type="STRING" id="4232.A0A251RUD4"/>
<feature type="region of interest" description="Disordered" evidence="1">
    <location>
        <begin position="642"/>
        <end position="666"/>
    </location>
</feature>
<reference evidence="2" key="3">
    <citation type="submission" date="2020-06" db="EMBL/GenBank/DDBJ databases">
        <title>Helianthus annuus Genome sequencing and assembly Release 2.</title>
        <authorList>
            <person name="Gouzy J."/>
            <person name="Langlade N."/>
            <person name="Munos S."/>
        </authorList>
    </citation>
    <scope>NUCLEOTIDE SEQUENCE</scope>
    <source>
        <tissue evidence="2">Leaves</tissue>
    </source>
</reference>
<feature type="region of interest" description="Disordered" evidence="1">
    <location>
        <begin position="584"/>
        <end position="616"/>
    </location>
</feature>
<evidence type="ECO:0000313" key="3">
    <source>
        <dbReference type="EMBL" id="OTF87484.1"/>
    </source>
</evidence>
<dbReference type="InParanoid" id="A0A251RUD4"/>
<evidence type="ECO:0000313" key="2">
    <source>
        <dbReference type="EMBL" id="KAF5756885.1"/>
    </source>
</evidence>
<evidence type="ECO:0000256" key="1">
    <source>
        <dbReference type="SAM" id="MobiDB-lite"/>
    </source>
</evidence>
<evidence type="ECO:0000313" key="4">
    <source>
        <dbReference type="Proteomes" id="UP000215914"/>
    </source>
</evidence>
<feature type="region of interest" description="Disordered" evidence="1">
    <location>
        <begin position="268"/>
        <end position="329"/>
    </location>
</feature>
<organism evidence="3 4">
    <name type="scientific">Helianthus annuus</name>
    <name type="common">Common sunflower</name>
    <dbReference type="NCBI Taxonomy" id="4232"/>
    <lineage>
        <taxon>Eukaryota</taxon>
        <taxon>Viridiplantae</taxon>
        <taxon>Streptophyta</taxon>
        <taxon>Embryophyta</taxon>
        <taxon>Tracheophyta</taxon>
        <taxon>Spermatophyta</taxon>
        <taxon>Magnoliopsida</taxon>
        <taxon>eudicotyledons</taxon>
        <taxon>Gunneridae</taxon>
        <taxon>Pentapetalae</taxon>
        <taxon>asterids</taxon>
        <taxon>campanulids</taxon>
        <taxon>Asterales</taxon>
        <taxon>Asteraceae</taxon>
        <taxon>Asteroideae</taxon>
        <taxon>Heliantheae alliance</taxon>
        <taxon>Heliantheae</taxon>
        <taxon>Helianthus</taxon>
    </lineage>
</organism>
<feature type="compositionally biased region" description="Basic and acidic residues" evidence="1">
    <location>
        <begin position="112"/>
        <end position="126"/>
    </location>
</feature>
<dbReference type="OrthoDB" id="1923709at2759"/>
<dbReference type="GO" id="GO:0034518">
    <property type="term" value="C:RNA cap binding complex"/>
    <property type="evidence" value="ECO:0007669"/>
    <property type="project" value="EnsemblPlants"/>
</dbReference>
<keyword evidence="4" id="KW-1185">Reference proteome</keyword>
<reference evidence="2 4" key="1">
    <citation type="journal article" date="2017" name="Nature">
        <title>The sunflower genome provides insights into oil metabolism, flowering and Asterid evolution.</title>
        <authorList>
            <person name="Badouin H."/>
            <person name="Gouzy J."/>
            <person name="Grassa C.J."/>
            <person name="Murat F."/>
            <person name="Staton S.E."/>
            <person name="Cottret L."/>
            <person name="Lelandais-Briere C."/>
            <person name="Owens G.L."/>
            <person name="Carrere S."/>
            <person name="Mayjonade B."/>
            <person name="Legrand L."/>
            <person name="Gill N."/>
            <person name="Kane N.C."/>
            <person name="Bowers J.E."/>
            <person name="Hubner S."/>
            <person name="Bellec A."/>
            <person name="Berard A."/>
            <person name="Berges H."/>
            <person name="Blanchet N."/>
            <person name="Boniface M.C."/>
            <person name="Brunel D."/>
            <person name="Catrice O."/>
            <person name="Chaidir N."/>
            <person name="Claudel C."/>
            <person name="Donnadieu C."/>
            <person name="Faraut T."/>
            <person name="Fievet G."/>
            <person name="Helmstetter N."/>
            <person name="King M."/>
            <person name="Knapp S.J."/>
            <person name="Lai Z."/>
            <person name="Le Paslier M.C."/>
            <person name="Lippi Y."/>
            <person name="Lorenzon L."/>
            <person name="Mandel J.R."/>
            <person name="Marage G."/>
            <person name="Marchand G."/>
            <person name="Marquand E."/>
            <person name="Bret-Mestries E."/>
            <person name="Morien E."/>
            <person name="Nambeesan S."/>
            <person name="Nguyen T."/>
            <person name="Pegot-Espagnet P."/>
            <person name="Pouilly N."/>
            <person name="Raftis F."/>
            <person name="Sallet E."/>
            <person name="Schiex T."/>
            <person name="Thomas J."/>
            <person name="Vandecasteele C."/>
            <person name="Vares D."/>
            <person name="Vear F."/>
            <person name="Vautrin S."/>
            <person name="Crespi M."/>
            <person name="Mangin B."/>
            <person name="Burke J.M."/>
            <person name="Salse J."/>
            <person name="Munos S."/>
            <person name="Vincourt P."/>
            <person name="Rieseberg L.H."/>
            <person name="Langlade N.B."/>
        </authorList>
    </citation>
    <scope>NUCLEOTIDE SEQUENCE [LARGE SCALE GENOMIC DNA]</scope>
    <source>
        <strain evidence="4">cv. SF193</strain>
        <tissue evidence="2">Leaves</tissue>
    </source>
</reference>
<dbReference type="EMBL" id="MNCJ02000332">
    <property type="protein sequence ID" value="KAF5756885.1"/>
    <property type="molecule type" value="Genomic_DNA"/>
</dbReference>
<feature type="compositionally biased region" description="Basic and acidic residues" evidence="1">
    <location>
        <begin position="596"/>
        <end position="609"/>
    </location>
</feature>
<dbReference type="OMA" id="HADIEPA"/>
<feature type="compositionally biased region" description="Polar residues" evidence="1">
    <location>
        <begin position="205"/>
        <end position="214"/>
    </location>
</feature>
<feature type="compositionally biased region" description="Polar residues" evidence="1">
    <location>
        <begin position="312"/>
        <end position="321"/>
    </location>
</feature>
<feature type="compositionally biased region" description="Polar residues" evidence="1">
    <location>
        <begin position="83"/>
        <end position="97"/>
    </location>
</feature>
<accession>A0A251RUD4</accession>
<feature type="region of interest" description="Disordered" evidence="1">
    <location>
        <begin position="926"/>
        <end position="948"/>
    </location>
</feature>
<sequence length="948" mass="104377">MSLENEDDTSVMEAFELVNESEKKPRVSYTRDFLLSLSELEICKKLPSGFDQSILREFEENSIQDRPRAHGNSALQGFRRNDYSSSPPTRGDSSNFSRGGYGRWDNRSTGWSDKDGDSQSDTHPDSGRSNYGNQSRRPWQNSEHDGLLGSGSFPRPSGFAGGTSAPKGSTNEHHHLNRSNEAYQPPRPFKAGPPSRPNTHDSFNDETFGSIESTSQDRAEERKRRASFELMRKEQQKVLQEKQKMNANKVKGDEFTDLVLEEVKEEVVSEASGELKTAVQSVTKDDSGKSSVLVQSSKPRPLVPPGFKSTILEKSSTTKPVSSIEKEQNPKPGIEEIHLLAKGNYTQNGTLDNQMNTPADHHLHRNSGFSDAVDGEVFELVTNNKIISNSSQESSTSLLGKFFGSGPTIKDAGPTGFLEQKSKPDDPFSQLNVQSSKFAQWFNEDEKKAVDDLSSSRPNDLLSLIGGGDKAISQVPNIISVDPVAPELPYKGFGITETHSSSKHLFNNFRQESAVAPPPVAPPPVAAVLTCEDLEQTIMSEYSVKSSNSQPPGWSVSSQENADAIPVNNHATHHLLSLLQKGTAVDEGPNTNIRPVEAHPSSEKPKDGHGNNQEAATAGAGQNLSLEALFGTAFMKELQSAQAPVSAQRAPQPHESSASNVDGMGPTMTNYESNKQPVKSDEPENWLNFDGQRVGVDSSRKQVIGTGEIQLPEEESLIIGGDPANTRNPNIGKMLPAEVAFDISEKLAILNSGNRIVRGPYDMLEPERQFNNHTRRPMFHPLDPNPNPNPQHLNSQMRFPEHLMQRDAHLNQQFPGSMPVPFHHPDARVTGFDIPVNVHPQMLPQMRMQGNIPPPHMLRDLQRPHASNVMPDHGFPFPNQQTNIGGLGLPLSVADGSSGSNHPEALQRMMEMERWAQQSKQVRPVNTGHNQQGVYGHGPELDMGFRYR</sequence>
<gene>
    <name evidence="3" type="ORF">HannXRQ_Chr17g0562341</name>
    <name evidence="2" type="ORF">HanXRQr2_Chr17g0820191</name>
</gene>
<dbReference type="Gramene" id="mRNA:HanXRQr2_Chr17g0820191">
    <property type="protein sequence ID" value="mRNA:HanXRQr2_Chr17g0820191"/>
    <property type="gene ID" value="HanXRQr2_Chr17g0820191"/>
</dbReference>
<name>A0A251RUD4_HELAN</name>
<dbReference type="EMBL" id="CM007906">
    <property type="protein sequence ID" value="OTF87484.1"/>
    <property type="molecule type" value="Genomic_DNA"/>
</dbReference>
<dbReference type="Proteomes" id="UP000215914">
    <property type="component" value="Chromosome 17"/>
</dbReference>
<feature type="compositionally biased region" description="Basic and acidic residues" evidence="1">
    <location>
        <begin position="939"/>
        <end position="948"/>
    </location>
</feature>
<feature type="compositionally biased region" description="Polar residues" evidence="1">
    <location>
        <begin position="289"/>
        <end position="298"/>
    </location>
</feature>
<feature type="compositionally biased region" description="Basic and acidic residues" evidence="1">
    <location>
        <begin position="215"/>
        <end position="230"/>
    </location>
</feature>
<dbReference type="AlphaFoldDB" id="A0A251RUD4"/>
<dbReference type="PANTHER" id="PTHR34802">
    <property type="entry name" value="CHORISMATE SYNTHASE"/>
    <property type="match status" value="1"/>
</dbReference>
<feature type="region of interest" description="Disordered" evidence="1">
    <location>
        <begin position="60"/>
        <end position="230"/>
    </location>
</feature>
<protein>
    <submittedName>
        <fullName evidence="3">Uncharacterized protein</fullName>
    </submittedName>
</protein>
<dbReference type="FunCoup" id="A0A251RUD4">
    <property type="interactions" value="3831"/>
</dbReference>
<dbReference type="GO" id="GO:0003729">
    <property type="term" value="F:mRNA binding"/>
    <property type="evidence" value="ECO:0007669"/>
    <property type="project" value="EnsemblPlants"/>
</dbReference>
<reference evidence="3" key="2">
    <citation type="submission" date="2017-02" db="EMBL/GenBank/DDBJ databases">
        <title>Sunflower complete genome.</title>
        <authorList>
            <person name="Langlade N."/>
            <person name="Munos S."/>
        </authorList>
    </citation>
    <scope>NUCLEOTIDE SEQUENCE [LARGE SCALE GENOMIC DNA]</scope>
    <source>
        <tissue evidence="3">Leaves</tissue>
    </source>
</reference>
<proteinExistence type="predicted"/>
<dbReference type="PANTHER" id="PTHR34802:SF1">
    <property type="entry name" value="CHORISMATE SYNTHASE"/>
    <property type="match status" value="1"/>
</dbReference>